<dbReference type="InterPro" id="IPR013196">
    <property type="entry name" value="HTH_11"/>
</dbReference>
<dbReference type="PANTHER" id="PTHR40068">
    <property type="entry name" value="TRANSCRIPTION REPRESSOR NIAR-RELATED"/>
    <property type="match status" value="1"/>
</dbReference>
<dbReference type="GO" id="GO:0046872">
    <property type="term" value="F:metal ion binding"/>
    <property type="evidence" value="ECO:0007669"/>
    <property type="project" value="UniProtKB-KW"/>
</dbReference>
<name>A0A1M5T4L4_9FIRM</name>
<dbReference type="STRING" id="1121321.SAMN04488530_1523"/>
<dbReference type="AlphaFoldDB" id="A0A1M5T4L4"/>
<dbReference type="InterPro" id="IPR035922">
    <property type="entry name" value="3H_dom_sf"/>
</dbReference>
<protein>
    <recommendedName>
        <fullName evidence="6">Transcription repressor NadR</fullName>
    </recommendedName>
</protein>
<dbReference type="InterPro" id="IPR004173">
    <property type="entry name" value="3H_domain"/>
</dbReference>
<dbReference type="InterPro" id="IPR036390">
    <property type="entry name" value="WH_DNA-bd_sf"/>
</dbReference>
<evidence type="ECO:0008006" key="6">
    <source>
        <dbReference type="Google" id="ProtNLM"/>
    </source>
</evidence>
<keyword evidence="5" id="KW-1185">Reference proteome</keyword>
<proteinExistence type="predicted"/>
<keyword evidence="1" id="KW-0479">Metal-binding</keyword>
<feature type="binding site" evidence="1">
    <location>
        <position position="84"/>
    </location>
    <ligand>
        <name>Ni(2+)</name>
        <dbReference type="ChEBI" id="CHEBI:49786"/>
    </ligand>
</feature>
<feature type="domain" description="3H" evidence="2">
    <location>
        <begin position="74"/>
        <end position="168"/>
    </location>
</feature>
<feature type="binding site" evidence="1">
    <location>
        <position position="143"/>
    </location>
    <ligand>
        <name>Ni(2+)</name>
        <dbReference type="ChEBI" id="CHEBI:49786"/>
    </ligand>
</feature>
<dbReference type="PANTHER" id="PTHR40068:SF1">
    <property type="entry name" value="TRANSCRIPTION REPRESSOR NIAR-RELATED"/>
    <property type="match status" value="1"/>
</dbReference>
<feature type="binding site" evidence="1">
    <location>
        <position position="145"/>
    </location>
    <ligand>
        <name>Ni(2+)</name>
        <dbReference type="ChEBI" id="CHEBI:49786"/>
    </ligand>
</feature>
<dbReference type="Gene3D" id="3.30.1340.20">
    <property type="entry name" value="3H domain"/>
    <property type="match status" value="1"/>
</dbReference>
<evidence type="ECO:0000259" key="2">
    <source>
        <dbReference type="Pfam" id="PF02829"/>
    </source>
</evidence>
<gene>
    <name evidence="4" type="ORF">SAMN04488530_1523</name>
</gene>
<dbReference type="SUPFAM" id="SSF46785">
    <property type="entry name" value="Winged helix' DNA-binding domain"/>
    <property type="match status" value="1"/>
</dbReference>
<evidence type="ECO:0000313" key="4">
    <source>
        <dbReference type="EMBL" id="SHH45701.1"/>
    </source>
</evidence>
<dbReference type="Pfam" id="PF02829">
    <property type="entry name" value="3H"/>
    <property type="match status" value="1"/>
</dbReference>
<dbReference type="SUPFAM" id="SSF75500">
    <property type="entry name" value="Putative transcriptional regulator TM1602, C-terminal domain"/>
    <property type="match status" value="1"/>
</dbReference>
<reference evidence="5" key="1">
    <citation type="submission" date="2016-11" db="EMBL/GenBank/DDBJ databases">
        <authorList>
            <person name="Varghese N."/>
            <person name="Submissions S."/>
        </authorList>
    </citation>
    <scope>NUCLEOTIDE SEQUENCE [LARGE SCALE GENOMIC DNA]</scope>
    <source>
        <strain evidence="5">DSM 2635</strain>
    </source>
</reference>
<dbReference type="InterPro" id="IPR036388">
    <property type="entry name" value="WH-like_DNA-bd_sf"/>
</dbReference>
<dbReference type="PIRSF" id="PIRSF037847">
    <property type="entry name" value="NiaR"/>
    <property type="match status" value="1"/>
</dbReference>
<evidence type="ECO:0000313" key="5">
    <source>
        <dbReference type="Proteomes" id="UP000243255"/>
    </source>
</evidence>
<evidence type="ECO:0000259" key="3">
    <source>
        <dbReference type="Pfam" id="PF08279"/>
    </source>
</evidence>
<accession>A0A1M5T4L4</accession>
<dbReference type="OrthoDB" id="9792661at2"/>
<feature type="binding site" evidence="1">
    <location>
        <position position="75"/>
    </location>
    <ligand>
        <name>Ni(2+)</name>
        <dbReference type="ChEBI" id="CHEBI:49786"/>
    </ligand>
</feature>
<dbReference type="InterPro" id="IPR026043">
    <property type="entry name" value="NadR"/>
</dbReference>
<dbReference type="Gene3D" id="1.10.10.10">
    <property type="entry name" value="Winged helix-like DNA-binding domain superfamily/Winged helix DNA-binding domain"/>
    <property type="match status" value="1"/>
</dbReference>
<dbReference type="Proteomes" id="UP000243255">
    <property type="component" value="Unassembled WGS sequence"/>
</dbReference>
<feature type="domain" description="Helix-turn-helix type 11" evidence="3">
    <location>
        <begin position="6"/>
        <end position="59"/>
    </location>
</feature>
<organism evidence="4 5">
    <name type="scientific">Asaccharospora irregularis DSM 2635</name>
    <dbReference type="NCBI Taxonomy" id="1121321"/>
    <lineage>
        <taxon>Bacteria</taxon>
        <taxon>Bacillati</taxon>
        <taxon>Bacillota</taxon>
        <taxon>Clostridia</taxon>
        <taxon>Peptostreptococcales</taxon>
        <taxon>Peptostreptococcaceae</taxon>
        <taxon>Asaccharospora</taxon>
    </lineage>
</organism>
<dbReference type="Pfam" id="PF08279">
    <property type="entry name" value="HTH_11"/>
    <property type="match status" value="1"/>
</dbReference>
<dbReference type="EMBL" id="FQWX01000052">
    <property type="protein sequence ID" value="SHH45701.1"/>
    <property type="molecule type" value="Genomic_DNA"/>
</dbReference>
<keyword evidence="1" id="KW-0533">Nickel</keyword>
<evidence type="ECO:0000256" key="1">
    <source>
        <dbReference type="PIRSR" id="PIRSR037847-1"/>
    </source>
</evidence>
<dbReference type="RefSeq" id="WP_073127659.1">
    <property type="nucleotide sequence ID" value="NZ_BAABCH010000069.1"/>
</dbReference>
<sequence length="170" mass="19523">MNADERRQRLIKILKSSNEPLKGGKLAEMLNVSRQVIVQDIAIIRAKGFEIIATSQGYIVYDKIYIEKTIKCKNHKSPQEIYDELKTIVDMGGTIKDVIANHPTYGEIKTDLNIESNRDINEFMDKVAKNEFKQLSTLTEHEHIHTITAKNEDIINDILDELDKKKILSE</sequence>